<proteinExistence type="predicted"/>
<accession>A0AA35V2C6</accession>
<dbReference type="GO" id="GO:0003677">
    <property type="term" value="F:DNA binding"/>
    <property type="evidence" value="ECO:0007669"/>
    <property type="project" value="UniProtKB-KW"/>
</dbReference>
<feature type="domain" description="Helix-turn-helix" evidence="1">
    <location>
        <begin position="39"/>
        <end position="81"/>
    </location>
</feature>
<dbReference type="Proteomes" id="UP001176960">
    <property type="component" value="Unassembled WGS sequence"/>
</dbReference>
<evidence type="ECO:0000313" key="2">
    <source>
        <dbReference type="EMBL" id="CAI9121340.1"/>
    </source>
</evidence>
<name>A0AA35V2C6_9PROT</name>
<organism evidence="2 3">
    <name type="scientific">Brytella acorum</name>
    <dbReference type="NCBI Taxonomy" id="2959299"/>
    <lineage>
        <taxon>Bacteria</taxon>
        <taxon>Pseudomonadati</taxon>
        <taxon>Pseudomonadota</taxon>
        <taxon>Alphaproteobacteria</taxon>
        <taxon>Acetobacterales</taxon>
        <taxon>Acetobacteraceae</taxon>
        <taxon>Brytella</taxon>
    </lineage>
</organism>
<keyword evidence="3" id="KW-1185">Reference proteome</keyword>
<protein>
    <submittedName>
        <fullName evidence="2">DNA-binding protein</fullName>
    </submittedName>
</protein>
<dbReference type="Pfam" id="PF12728">
    <property type="entry name" value="HTH_17"/>
    <property type="match status" value="1"/>
</dbReference>
<keyword evidence="2" id="KW-0238">DNA-binding</keyword>
<dbReference type="InterPro" id="IPR009061">
    <property type="entry name" value="DNA-bd_dom_put_sf"/>
</dbReference>
<dbReference type="SUPFAM" id="SSF46955">
    <property type="entry name" value="Putative DNA-binding domain"/>
    <property type="match status" value="1"/>
</dbReference>
<evidence type="ECO:0000313" key="3">
    <source>
        <dbReference type="Proteomes" id="UP001176960"/>
    </source>
</evidence>
<evidence type="ECO:0000259" key="1">
    <source>
        <dbReference type="Pfam" id="PF12728"/>
    </source>
</evidence>
<reference evidence="2" key="1">
    <citation type="submission" date="2023-03" db="EMBL/GenBank/DDBJ databases">
        <authorList>
            <person name="Cleenwerck I."/>
        </authorList>
    </citation>
    <scope>NUCLEOTIDE SEQUENCE</scope>
    <source>
        <strain evidence="2">LMG 32879</strain>
    </source>
</reference>
<dbReference type="RefSeq" id="WP_289842809.1">
    <property type="nucleotide sequence ID" value="NZ_CATKSH010000013.1"/>
</dbReference>
<gene>
    <name evidence="2" type="ORF">LMG32879_002187</name>
</gene>
<dbReference type="AlphaFoldDB" id="A0AA35V2C6"/>
<dbReference type="InterPro" id="IPR041657">
    <property type="entry name" value="HTH_17"/>
</dbReference>
<dbReference type="EMBL" id="CATKSH010000013">
    <property type="protein sequence ID" value="CAI9121340.1"/>
    <property type="molecule type" value="Genomic_DNA"/>
</dbReference>
<sequence>MSVEILPRPETGGAGAASALHGGLMSASIIVSERDAEPYTGLSVRTLQRLRLTGQGPSYVQLTGRRIAYRLSDLEEWVAQRVVSSTADATVRGIGGVR</sequence>
<comment type="caution">
    <text evidence="2">The sequence shown here is derived from an EMBL/GenBank/DDBJ whole genome shotgun (WGS) entry which is preliminary data.</text>
</comment>